<protein>
    <submittedName>
        <fullName evidence="1">Uncharacterized protein</fullName>
    </submittedName>
</protein>
<dbReference type="Proteomes" id="UP001431192">
    <property type="component" value="Unassembled WGS sequence"/>
</dbReference>
<dbReference type="EMBL" id="JAODOQ010000001">
    <property type="protein sequence ID" value="MCT8985582.1"/>
    <property type="molecule type" value="Genomic_DNA"/>
</dbReference>
<name>A0ABT2NZC9_9GAMM</name>
<organism evidence="1 2">
    <name type="scientific">Shewanella phaeophyticola</name>
    <dbReference type="NCBI Taxonomy" id="2978345"/>
    <lineage>
        <taxon>Bacteria</taxon>
        <taxon>Pseudomonadati</taxon>
        <taxon>Pseudomonadota</taxon>
        <taxon>Gammaproteobacteria</taxon>
        <taxon>Alteromonadales</taxon>
        <taxon>Shewanellaceae</taxon>
        <taxon>Shewanella</taxon>
    </lineage>
</organism>
<reference evidence="1" key="1">
    <citation type="submission" date="2022-09" db="EMBL/GenBank/DDBJ databases">
        <title>Shewanella sp. KJ10-1 sp.nov, isolated from marine algae.</title>
        <authorList>
            <person name="Butt M."/>
            <person name="Lee J.K."/>
            <person name="Kim J.M."/>
            <person name="Choi D.G."/>
        </authorList>
    </citation>
    <scope>NUCLEOTIDE SEQUENCE</scope>
    <source>
        <strain evidence="1">KJ10-1</strain>
    </source>
</reference>
<proteinExistence type="predicted"/>
<gene>
    <name evidence="1" type="ORF">N4T56_02455</name>
</gene>
<evidence type="ECO:0000313" key="2">
    <source>
        <dbReference type="Proteomes" id="UP001431192"/>
    </source>
</evidence>
<dbReference type="RefSeq" id="WP_261732099.1">
    <property type="nucleotide sequence ID" value="NZ_JAODOQ010000001.1"/>
</dbReference>
<keyword evidence="2" id="KW-1185">Reference proteome</keyword>
<comment type="caution">
    <text evidence="1">The sequence shown here is derived from an EMBL/GenBank/DDBJ whole genome shotgun (WGS) entry which is preliminary data.</text>
</comment>
<sequence length="51" mass="5766">MMHSLVAVNVIHSMALRYSGHAGMQCYFVEIYEQDLILDKTVLLKALLSIV</sequence>
<accession>A0ABT2NZC9</accession>
<evidence type="ECO:0000313" key="1">
    <source>
        <dbReference type="EMBL" id="MCT8985582.1"/>
    </source>
</evidence>